<keyword evidence="2" id="KW-0833">Ubl conjugation pathway</keyword>
<keyword evidence="6" id="KW-1185">Reference proteome</keyword>
<dbReference type="eggNOG" id="ENOG502SAD3">
    <property type="taxonomic scope" value="Eukaryota"/>
</dbReference>
<dbReference type="PANTHER" id="PTHR10706">
    <property type="entry name" value="F-BOX FAMILY PROTEIN"/>
    <property type="match status" value="1"/>
</dbReference>
<accession>K0SRI1</accession>
<protein>
    <submittedName>
        <fullName evidence="5">Uncharacterized protein</fullName>
    </submittedName>
</protein>
<feature type="region of interest" description="Disordered" evidence="3">
    <location>
        <begin position="30"/>
        <end position="76"/>
    </location>
</feature>
<dbReference type="UniPathway" id="UPA00143"/>
<keyword evidence="4" id="KW-0732">Signal</keyword>
<feature type="signal peptide" evidence="4">
    <location>
        <begin position="1"/>
        <end position="26"/>
    </location>
</feature>
<dbReference type="OMA" id="QIFFGRP"/>
<sequence>MVASHRARACTASLIAAILSMSTSNAFTNPPCQSGLRHSSSLTPLRSSSAGDDSMRRRQSLTPQDQLSNDEIELPASKVDFEEPINSYSDEARSLEFHNLKPLPQTAARTARLEAEAKMKQIYIPSATNEYWDLLDEINQLEEDLQSGLDVGISEGAGKRRFSILLVYSRAHRSKANSITNMIKRKRASDPEHVYKITSRAAQSALRMGRVEESEKYRLESERARHMMPQFQLEGLWVGKYGSHGFEMINVTYSGDKLVAYKVTGDQNIPRGEITFTANLSPEPTTPSNGYEAAYLMGQQSLEPIVLSESSANKWGTKKLPRFPGQGHAAEPGFINNQFVEGQLVVIGSDYFSFAWVPLEHQIFFGRPSPELTLKMLREGGSSALTAGTGLGVPGLESSVKDQTDYVSRCLEVTCDTFHDDMIEGKVDEHSCIWHGDDDEYCYFE</sequence>
<comment type="pathway">
    <text evidence="1">Protein modification; protein ubiquitination.</text>
</comment>
<evidence type="ECO:0000256" key="4">
    <source>
        <dbReference type="SAM" id="SignalP"/>
    </source>
</evidence>
<reference evidence="5 6" key="1">
    <citation type="journal article" date="2012" name="Genome Biol.">
        <title>Genome and low-iron response of an oceanic diatom adapted to chronic iron limitation.</title>
        <authorList>
            <person name="Lommer M."/>
            <person name="Specht M."/>
            <person name="Roy A.S."/>
            <person name="Kraemer L."/>
            <person name="Andreson R."/>
            <person name="Gutowska M.A."/>
            <person name="Wolf J."/>
            <person name="Bergner S.V."/>
            <person name="Schilhabel M.B."/>
            <person name="Klostermeier U.C."/>
            <person name="Beiko R.G."/>
            <person name="Rosenstiel P."/>
            <person name="Hippler M."/>
            <person name="Laroche J."/>
        </authorList>
    </citation>
    <scope>NUCLEOTIDE SEQUENCE [LARGE SCALE GENOMIC DNA]</scope>
    <source>
        <strain evidence="5 6">CCMP1005</strain>
    </source>
</reference>
<evidence type="ECO:0000256" key="3">
    <source>
        <dbReference type="SAM" id="MobiDB-lite"/>
    </source>
</evidence>
<evidence type="ECO:0000313" key="6">
    <source>
        <dbReference type="Proteomes" id="UP000266841"/>
    </source>
</evidence>
<dbReference type="Pfam" id="PF12014">
    <property type="entry name" value="Cyclin_D1_bind"/>
    <property type="match status" value="1"/>
</dbReference>
<gene>
    <name evidence="5" type="ORF">THAOC_09888</name>
</gene>
<dbReference type="GO" id="GO:0016567">
    <property type="term" value="P:protein ubiquitination"/>
    <property type="evidence" value="ECO:0007669"/>
    <property type="project" value="UniProtKB-UniPathway"/>
</dbReference>
<evidence type="ECO:0000256" key="2">
    <source>
        <dbReference type="ARBA" id="ARBA00022786"/>
    </source>
</evidence>
<organism evidence="5 6">
    <name type="scientific">Thalassiosira oceanica</name>
    <name type="common">Marine diatom</name>
    <dbReference type="NCBI Taxonomy" id="159749"/>
    <lineage>
        <taxon>Eukaryota</taxon>
        <taxon>Sar</taxon>
        <taxon>Stramenopiles</taxon>
        <taxon>Ochrophyta</taxon>
        <taxon>Bacillariophyta</taxon>
        <taxon>Coscinodiscophyceae</taxon>
        <taxon>Thalassiosirophycidae</taxon>
        <taxon>Thalassiosirales</taxon>
        <taxon>Thalassiosiraceae</taxon>
        <taxon>Thalassiosira</taxon>
    </lineage>
</organism>
<dbReference type="OrthoDB" id="43003at2759"/>
<feature type="compositionally biased region" description="Low complexity" evidence="3">
    <location>
        <begin position="36"/>
        <end position="49"/>
    </location>
</feature>
<evidence type="ECO:0000313" key="5">
    <source>
        <dbReference type="EMBL" id="EJK68898.1"/>
    </source>
</evidence>
<dbReference type="InterPro" id="IPR045048">
    <property type="entry name" value="FBXO31/39"/>
</dbReference>
<comment type="caution">
    <text evidence="5">The sequence shown here is derived from an EMBL/GenBank/DDBJ whole genome shotgun (WGS) entry which is preliminary data.</text>
</comment>
<dbReference type="EMBL" id="AGNL01010714">
    <property type="protein sequence ID" value="EJK68898.1"/>
    <property type="molecule type" value="Genomic_DNA"/>
</dbReference>
<dbReference type="Proteomes" id="UP000266841">
    <property type="component" value="Unassembled WGS sequence"/>
</dbReference>
<evidence type="ECO:0000256" key="1">
    <source>
        <dbReference type="ARBA" id="ARBA00004906"/>
    </source>
</evidence>
<feature type="chain" id="PRO_5003837297" evidence="4">
    <location>
        <begin position="27"/>
        <end position="445"/>
    </location>
</feature>
<dbReference type="AlphaFoldDB" id="K0SRI1"/>
<dbReference type="PANTHER" id="PTHR10706:SF130">
    <property type="entry name" value="F-BOX ONLY PROTEIN 31"/>
    <property type="match status" value="1"/>
</dbReference>
<name>K0SRI1_THAOC</name>
<proteinExistence type="predicted"/>